<accession>A0A2H9ZXD8</accession>
<proteinExistence type="predicted"/>
<evidence type="ECO:0000313" key="3">
    <source>
        <dbReference type="Proteomes" id="UP000236161"/>
    </source>
</evidence>
<evidence type="ECO:0000256" key="1">
    <source>
        <dbReference type="SAM" id="SignalP"/>
    </source>
</evidence>
<feature type="signal peptide" evidence="1">
    <location>
        <begin position="1"/>
        <end position="20"/>
    </location>
</feature>
<name>A0A2H9ZXD8_9ASPA</name>
<reference evidence="2 3" key="1">
    <citation type="journal article" date="2017" name="Nature">
        <title>The Apostasia genome and the evolution of orchids.</title>
        <authorList>
            <person name="Zhang G.Q."/>
            <person name="Liu K.W."/>
            <person name="Li Z."/>
            <person name="Lohaus R."/>
            <person name="Hsiao Y.Y."/>
            <person name="Niu S.C."/>
            <person name="Wang J.Y."/>
            <person name="Lin Y.C."/>
            <person name="Xu Q."/>
            <person name="Chen L.J."/>
            <person name="Yoshida K."/>
            <person name="Fujiwara S."/>
            <person name="Wang Z.W."/>
            <person name="Zhang Y.Q."/>
            <person name="Mitsuda N."/>
            <person name="Wang M."/>
            <person name="Liu G.H."/>
            <person name="Pecoraro L."/>
            <person name="Huang H.X."/>
            <person name="Xiao X.J."/>
            <person name="Lin M."/>
            <person name="Wu X.Y."/>
            <person name="Wu W.L."/>
            <person name="Chen Y.Y."/>
            <person name="Chang S.B."/>
            <person name="Sakamoto S."/>
            <person name="Ohme-Takagi M."/>
            <person name="Yagi M."/>
            <person name="Zeng S.J."/>
            <person name="Shen C.Y."/>
            <person name="Yeh C.M."/>
            <person name="Luo Y.B."/>
            <person name="Tsai W.C."/>
            <person name="Van de Peer Y."/>
            <person name="Liu Z.J."/>
        </authorList>
    </citation>
    <scope>NUCLEOTIDE SEQUENCE [LARGE SCALE GENOMIC DNA]</scope>
    <source>
        <strain evidence="3">cv. Shenzhen</strain>
        <tissue evidence="2">Stem</tissue>
    </source>
</reference>
<gene>
    <name evidence="2" type="ORF">AXF42_Ash016317</name>
</gene>
<dbReference type="Proteomes" id="UP000236161">
    <property type="component" value="Unassembled WGS sequence"/>
</dbReference>
<feature type="chain" id="PRO_5014126406" evidence="1">
    <location>
        <begin position="21"/>
        <end position="129"/>
    </location>
</feature>
<keyword evidence="1" id="KW-0732">Signal</keyword>
<sequence length="129" mass="14762">MAFIIRLIIVVLLAATIASSRPIPISPNSLLGSYARRKMAESLCRKALTLYQSTNSRYVTSNCSDMKQATMQTEVDGDRLFLEYRFEFDGIDQRGLSVRIRLRLCYLFDGVGTNRVWVDQVIIVHNREL</sequence>
<organism evidence="2 3">
    <name type="scientific">Apostasia shenzhenica</name>
    <dbReference type="NCBI Taxonomy" id="1088818"/>
    <lineage>
        <taxon>Eukaryota</taxon>
        <taxon>Viridiplantae</taxon>
        <taxon>Streptophyta</taxon>
        <taxon>Embryophyta</taxon>
        <taxon>Tracheophyta</taxon>
        <taxon>Spermatophyta</taxon>
        <taxon>Magnoliopsida</taxon>
        <taxon>Liliopsida</taxon>
        <taxon>Asparagales</taxon>
        <taxon>Orchidaceae</taxon>
        <taxon>Apostasioideae</taxon>
        <taxon>Apostasia</taxon>
    </lineage>
</organism>
<protein>
    <submittedName>
        <fullName evidence="2">Uncharacterized protein</fullName>
    </submittedName>
</protein>
<keyword evidence="3" id="KW-1185">Reference proteome</keyword>
<dbReference type="EMBL" id="KZ453008">
    <property type="protein sequence ID" value="PKA47970.1"/>
    <property type="molecule type" value="Genomic_DNA"/>
</dbReference>
<evidence type="ECO:0000313" key="2">
    <source>
        <dbReference type="EMBL" id="PKA47970.1"/>
    </source>
</evidence>
<dbReference type="AlphaFoldDB" id="A0A2H9ZXD8"/>